<dbReference type="EMBL" id="CP097502">
    <property type="protein sequence ID" value="URD74124.1"/>
    <property type="molecule type" value="Genomic_DNA"/>
</dbReference>
<dbReference type="PANTHER" id="PTHR35167:SF3">
    <property type="entry name" value="OS05G0216466 PROTEIN"/>
    <property type="match status" value="1"/>
</dbReference>
<proteinExistence type="predicted"/>
<name>A0A9E7EBF9_9LILI</name>
<evidence type="ECO:0000313" key="1">
    <source>
        <dbReference type="EMBL" id="URD74124.1"/>
    </source>
</evidence>
<organism evidence="1 2">
    <name type="scientific">Musa troglodytarum</name>
    <name type="common">fe'i banana</name>
    <dbReference type="NCBI Taxonomy" id="320322"/>
    <lineage>
        <taxon>Eukaryota</taxon>
        <taxon>Viridiplantae</taxon>
        <taxon>Streptophyta</taxon>
        <taxon>Embryophyta</taxon>
        <taxon>Tracheophyta</taxon>
        <taxon>Spermatophyta</taxon>
        <taxon>Magnoliopsida</taxon>
        <taxon>Liliopsida</taxon>
        <taxon>Zingiberales</taxon>
        <taxon>Musaceae</taxon>
        <taxon>Musa</taxon>
    </lineage>
</organism>
<evidence type="ECO:0000313" key="2">
    <source>
        <dbReference type="Proteomes" id="UP001055439"/>
    </source>
</evidence>
<dbReference type="OrthoDB" id="10375042at2759"/>
<dbReference type="Proteomes" id="UP001055439">
    <property type="component" value="Chromosome 1"/>
</dbReference>
<sequence length="109" mass="11723">MVMNALVEANLASPPSSFLGHRFTPAELAAAEQLVQLSGNLTSSPSSSSSLGSVGTKRKIPSAAEIEDVVEEMGRRGRSKWRYRLVADLYAATEQMDGGGKRNNCLQRL</sequence>
<keyword evidence="2" id="KW-1185">Reference proteome</keyword>
<dbReference type="AlphaFoldDB" id="A0A9E7EBF9"/>
<reference evidence="1" key="1">
    <citation type="submission" date="2022-05" db="EMBL/GenBank/DDBJ databases">
        <title>The Musa troglodytarum L. genome provides insights into the mechanism of non-climacteric behaviour and enrichment of carotenoids.</title>
        <authorList>
            <person name="Wang J."/>
        </authorList>
    </citation>
    <scope>NUCLEOTIDE SEQUENCE</scope>
    <source>
        <tissue evidence="1">Leaf</tissue>
    </source>
</reference>
<protein>
    <submittedName>
        <fullName evidence="1">Uncharacterized protein</fullName>
    </submittedName>
</protein>
<gene>
    <name evidence="1" type="ORF">MUK42_33898</name>
</gene>
<accession>A0A9E7EBF9</accession>
<dbReference type="PANTHER" id="PTHR35167">
    <property type="entry name" value="OS05G0216466 PROTEIN"/>
    <property type="match status" value="1"/>
</dbReference>